<evidence type="ECO:0000313" key="5">
    <source>
        <dbReference type="Proteomes" id="UP000547011"/>
    </source>
</evidence>
<keyword evidence="2" id="KW-1133">Transmembrane helix</keyword>
<feature type="region of interest" description="Disordered" evidence="1">
    <location>
        <begin position="264"/>
        <end position="292"/>
    </location>
</feature>
<reference evidence="4 5" key="1">
    <citation type="submission" date="2020-08" db="EMBL/GenBank/DDBJ databases">
        <title>Genomic Encyclopedia of Type Strains, Phase IV (KMG-IV): sequencing the most valuable type-strain genomes for metagenomic binning, comparative biology and taxonomic classification.</title>
        <authorList>
            <person name="Goeker M."/>
        </authorList>
    </citation>
    <scope>NUCLEOTIDE SEQUENCE [LARGE SCALE GENOMIC DNA]</scope>
    <source>
        <strain evidence="4 5">DSM 23447</strain>
    </source>
</reference>
<keyword evidence="2" id="KW-0812">Transmembrane</keyword>
<name>A0A7W6IKL5_9HYPH</name>
<feature type="compositionally biased region" description="Basic and acidic residues" evidence="1">
    <location>
        <begin position="166"/>
        <end position="176"/>
    </location>
</feature>
<feature type="compositionally biased region" description="Polar residues" evidence="1">
    <location>
        <begin position="60"/>
        <end position="74"/>
    </location>
</feature>
<evidence type="ECO:0000259" key="3">
    <source>
        <dbReference type="PROSITE" id="PS51724"/>
    </source>
</evidence>
<evidence type="ECO:0000313" key="4">
    <source>
        <dbReference type="EMBL" id="MBB4050695.1"/>
    </source>
</evidence>
<comment type="caution">
    <text evidence="4">The sequence shown here is derived from an EMBL/GenBank/DDBJ whole genome shotgun (WGS) entry which is preliminary data.</text>
</comment>
<feature type="region of interest" description="Disordered" evidence="1">
    <location>
        <begin position="310"/>
        <end position="336"/>
    </location>
</feature>
<feature type="region of interest" description="Disordered" evidence="1">
    <location>
        <begin position="497"/>
        <end position="525"/>
    </location>
</feature>
<evidence type="ECO:0000256" key="1">
    <source>
        <dbReference type="SAM" id="MobiDB-lite"/>
    </source>
</evidence>
<proteinExistence type="predicted"/>
<accession>A0A7W6IKL5</accession>
<feature type="domain" description="SPOR" evidence="3">
    <location>
        <begin position="603"/>
        <end position="685"/>
    </location>
</feature>
<dbReference type="InterPro" id="IPR007730">
    <property type="entry name" value="SPOR-like_dom"/>
</dbReference>
<dbReference type="PROSITE" id="PS51724">
    <property type="entry name" value="SPOR"/>
    <property type="match status" value="1"/>
</dbReference>
<feature type="compositionally biased region" description="Low complexity" evidence="1">
    <location>
        <begin position="104"/>
        <end position="121"/>
    </location>
</feature>
<feature type="compositionally biased region" description="Low complexity" evidence="1">
    <location>
        <begin position="319"/>
        <end position="329"/>
    </location>
</feature>
<feature type="compositionally biased region" description="Polar residues" evidence="1">
    <location>
        <begin position="1"/>
        <end position="11"/>
    </location>
</feature>
<protein>
    <recommendedName>
        <fullName evidence="3">SPOR domain-containing protein</fullName>
    </recommendedName>
</protein>
<feature type="region of interest" description="Disordered" evidence="1">
    <location>
        <begin position="151"/>
        <end position="229"/>
    </location>
</feature>
<keyword evidence="5" id="KW-1185">Reference proteome</keyword>
<feature type="transmembrane region" description="Helical" evidence="2">
    <location>
        <begin position="345"/>
        <end position="366"/>
    </location>
</feature>
<keyword evidence="2" id="KW-0472">Membrane</keyword>
<feature type="compositionally biased region" description="Low complexity" evidence="1">
    <location>
        <begin position="264"/>
        <end position="274"/>
    </location>
</feature>
<feature type="region of interest" description="Disordered" evidence="1">
    <location>
        <begin position="1"/>
        <end position="90"/>
    </location>
</feature>
<evidence type="ECO:0000256" key="2">
    <source>
        <dbReference type="SAM" id="Phobius"/>
    </source>
</evidence>
<gene>
    <name evidence="4" type="ORF">GGR20_000313</name>
</gene>
<dbReference type="EMBL" id="JACIEW010000001">
    <property type="protein sequence ID" value="MBB4050695.1"/>
    <property type="molecule type" value="Genomic_DNA"/>
</dbReference>
<dbReference type="GO" id="GO:0042834">
    <property type="term" value="F:peptidoglycan binding"/>
    <property type="evidence" value="ECO:0007669"/>
    <property type="project" value="InterPro"/>
</dbReference>
<dbReference type="RefSeq" id="WP_183309478.1">
    <property type="nucleotide sequence ID" value="NZ_JACIEW010000001.1"/>
</dbReference>
<dbReference type="Proteomes" id="UP000547011">
    <property type="component" value="Unassembled WGS sequence"/>
</dbReference>
<feature type="region of interest" description="Disordered" evidence="1">
    <location>
        <begin position="104"/>
        <end position="133"/>
    </location>
</feature>
<organism evidence="4 5">
    <name type="scientific">Devosia subaequoris</name>
    <dbReference type="NCBI Taxonomy" id="395930"/>
    <lineage>
        <taxon>Bacteria</taxon>
        <taxon>Pseudomonadati</taxon>
        <taxon>Pseudomonadota</taxon>
        <taxon>Alphaproteobacteria</taxon>
        <taxon>Hyphomicrobiales</taxon>
        <taxon>Devosiaceae</taxon>
        <taxon>Devosia</taxon>
    </lineage>
</organism>
<dbReference type="AlphaFoldDB" id="A0A7W6IKL5"/>
<feature type="compositionally biased region" description="Low complexity" evidence="1">
    <location>
        <begin position="508"/>
        <end position="525"/>
    </location>
</feature>
<dbReference type="Pfam" id="PF05036">
    <property type="entry name" value="SPOR"/>
    <property type="match status" value="1"/>
</dbReference>
<sequence length="685" mass="69581">MTSAKPQSMAAQTEAPDDLIAELARLMADEARGDQPQPKVQSPPVRIPGEPQAEPAPRTDPTSGAAGQTAQPNSVPVRIPGADATSAAPKLEPFSFEFGLDAGQASAATSAAATQAPQQAEETTDEPDDEKLAPLDQDSLADLIAAELATDISVPEPVEAPTAPEPKLEPLARSDDNFVTPPIFGLGDNATKPQAPTLSDPVAVRQQPVASAAPEPVQPKKADDTVDPLDEIERLVGPAVRMAPPAAAPASPALRSLATPTVATPAPAKAVEPTPVAPKPAEPAPSVRTDDMSSVDEAILAAAAATGAHVEWVNGSDGGTPDTTTPETEALAEPQREPRRMNRAVVGPLVAVSLLAAAGFGLYWVLGQGGPASGPAPLLVADTTPTKEVPEVEQTTEAPQSVVFNEISGANTGDGEQLVSRDQADTEAVVAANSAPTNVGVISDAETTTVDPNQDGLVNRKVRTVTVRPDGTIVSGDDSLAGSAILPVDRPDVPEVPGADFSTPDLIASAQTDTPTPAAATETAPETLVPATDVAEPGSDVTVVDVTGTAVPGRTVRVPMERPSDFAALASAAIAAANARPAPAPVAAAPAATAQQQVAATPSGGSASAYVQLASQRSEDAARQSAQAIATRYGVLFGGANLEIQRVDLGERGIYYRVLVPANSRESAANICTNVKAAGGDCLLL</sequence>